<sequence>MVYGAHSALDFTWFIPGLTIPALLATGWLAGAGPLSGRRVARA</sequence>
<protein>
    <submittedName>
        <fullName evidence="2">Uncharacterized protein</fullName>
    </submittedName>
</protein>
<keyword evidence="1" id="KW-1133">Transmembrane helix</keyword>
<proteinExistence type="predicted"/>
<dbReference type="AlphaFoldDB" id="A0A6J4T330"/>
<gene>
    <name evidence="2" type="ORF">AVDCRST_MAG69-2511</name>
</gene>
<keyword evidence="1" id="KW-0812">Transmembrane</keyword>
<reference evidence="2" key="1">
    <citation type="submission" date="2020-02" db="EMBL/GenBank/DDBJ databases">
        <authorList>
            <person name="Meier V. D."/>
        </authorList>
    </citation>
    <scope>NUCLEOTIDE SEQUENCE</scope>
    <source>
        <strain evidence="2">AVDCRST_MAG69</strain>
    </source>
</reference>
<accession>A0A6J4T330</accession>
<feature type="non-terminal residue" evidence="2">
    <location>
        <position position="43"/>
    </location>
</feature>
<feature type="transmembrane region" description="Helical" evidence="1">
    <location>
        <begin position="12"/>
        <end position="32"/>
    </location>
</feature>
<dbReference type="EMBL" id="CADCVP010000272">
    <property type="protein sequence ID" value="CAA9511775.1"/>
    <property type="molecule type" value="Genomic_DNA"/>
</dbReference>
<keyword evidence="1" id="KW-0472">Membrane</keyword>
<evidence type="ECO:0000256" key="1">
    <source>
        <dbReference type="SAM" id="Phobius"/>
    </source>
</evidence>
<evidence type="ECO:0000313" key="2">
    <source>
        <dbReference type="EMBL" id="CAA9511775.1"/>
    </source>
</evidence>
<organism evidence="2">
    <name type="scientific">uncultured Solirubrobacteraceae bacterium</name>
    <dbReference type="NCBI Taxonomy" id="1162706"/>
    <lineage>
        <taxon>Bacteria</taxon>
        <taxon>Bacillati</taxon>
        <taxon>Actinomycetota</taxon>
        <taxon>Thermoleophilia</taxon>
        <taxon>Solirubrobacterales</taxon>
        <taxon>Solirubrobacteraceae</taxon>
        <taxon>environmental samples</taxon>
    </lineage>
</organism>
<name>A0A6J4T330_9ACTN</name>